<dbReference type="EMBL" id="KQ964245">
    <property type="protein sequence ID" value="KXJ96689.1"/>
    <property type="molecule type" value="Genomic_DNA"/>
</dbReference>
<dbReference type="CDD" id="cd12148">
    <property type="entry name" value="fungal_TF_MHR"/>
    <property type="match status" value="1"/>
</dbReference>
<dbReference type="PROSITE" id="PS00463">
    <property type="entry name" value="ZN2_CY6_FUNGAL_1"/>
    <property type="match status" value="1"/>
</dbReference>
<dbReference type="AlphaFoldDB" id="A0A136JHQ2"/>
<keyword evidence="1" id="KW-0479">Metal-binding</keyword>
<dbReference type="PROSITE" id="PS50048">
    <property type="entry name" value="ZN2_CY6_FUNGAL_2"/>
    <property type="match status" value="1"/>
</dbReference>
<keyword evidence="3" id="KW-0175">Coiled coil</keyword>
<dbReference type="GO" id="GO:0008270">
    <property type="term" value="F:zinc ion binding"/>
    <property type="evidence" value="ECO:0007669"/>
    <property type="project" value="InterPro"/>
</dbReference>
<dbReference type="GO" id="GO:0006351">
    <property type="term" value="P:DNA-templated transcription"/>
    <property type="evidence" value="ECO:0007669"/>
    <property type="project" value="InterPro"/>
</dbReference>
<evidence type="ECO:0000256" key="4">
    <source>
        <dbReference type="SAM" id="MobiDB-lite"/>
    </source>
</evidence>
<dbReference type="InterPro" id="IPR050987">
    <property type="entry name" value="AtrR-like"/>
</dbReference>
<dbReference type="Proteomes" id="UP000070501">
    <property type="component" value="Unassembled WGS sequence"/>
</dbReference>
<reference evidence="7" key="1">
    <citation type="submission" date="2016-02" db="EMBL/GenBank/DDBJ databases">
        <title>Draft genome sequence of Microdochium bolleyi, a fungal endophyte of beachgrass.</title>
        <authorList>
            <consortium name="DOE Joint Genome Institute"/>
            <person name="David A.S."/>
            <person name="May G."/>
            <person name="Haridas S."/>
            <person name="Lim J."/>
            <person name="Wang M."/>
            <person name="Labutti K."/>
            <person name="Lipzen A."/>
            <person name="Barry K."/>
            <person name="Grigoriev I.V."/>
        </authorList>
    </citation>
    <scope>NUCLEOTIDE SEQUENCE [LARGE SCALE GENOMIC DNA]</scope>
    <source>
        <strain evidence="7">J235TASD1</strain>
    </source>
</reference>
<dbReference type="InterPro" id="IPR001138">
    <property type="entry name" value="Zn2Cys6_DnaBD"/>
</dbReference>
<dbReference type="PANTHER" id="PTHR46910">
    <property type="entry name" value="TRANSCRIPTION FACTOR PDR1"/>
    <property type="match status" value="1"/>
</dbReference>
<evidence type="ECO:0000256" key="1">
    <source>
        <dbReference type="ARBA" id="ARBA00022723"/>
    </source>
</evidence>
<dbReference type="PANTHER" id="PTHR46910:SF1">
    <property type="entry name" value="MISCELLANEOUS ZN(II)2CYS6 TRANSCRIPTION FACTOR (EUROFUNG)-RELATED"/>
    <property type="match status" value="1"/>
</dbReference>
<dbReference type="Pfam" id="PF04082">
    <property type="entry name" value="Fungal_trans"/>
    <property type="match status" value="1"/>
</dbReference>
<sequence length="809" mass="89508">MMPTPPHASFTRSPNASTRSYDSSSVSSATSPRPSSQFMGSLSGNSARTGSGHASQLSGTLGLHTAPQSVFHPYQPRGTTPVTGRESMASNESASGTPSLSNAQLSANVQAQKRAYRQRRKDPSCDACRERKVKCDATETTSCSECSSRNVKCQFTKETNRRMSSIKQVQDLEKQVDKLRRENSHLKRTVHDRDGRMDIDMDGVETGTLAFASIETRPKIRRRPAQSADQTRARLNFRDFSRGLVKPPAPYRQLPNAFLFEPIKPRIPPKASTEKLLVAYYGAFHHVLPILHWPTLQHTVEELYNATDLSRVPNSWLAMFFAILATGSLFCEEPHPQRVLQAGQYLEVARSLTDPWSNDFVLEDARVFFLTSFCLNEMNLKSAAWTTLGSAVRCAQDLDLHLEASTSSRVETDMRRRVWWAIYIMDRSLGLEMSRPFMIDDADCDVQLPEPYDDHHLHTEGPVHPLNGTPLTHSIHKVIHVVRSFSALRRALSASTVSPSQLTAIDSHLAHCQRQFPAPCDPASDAKIGPYMLVPLAYLLSARLSLHRHNMAPECPRELRIGSIEACSAIAADTALLIARTQSLEDAATSLLTTHIFRCVLFLLLRGWYDRASTCILALKSIDCRRDVAIPCGRYIAFFVSVLSSRHAEALGSRSNRLGYAKPAPYAGVPGPVTDSLLYDQELLTYLSADLQGGLESGWIWDRAEHENIAPARPVGGGLGDHNNRTGLNVDERQNWGGWDNLLVAVRDLASTVASPRPTFTTQALPPLKFEAGVSHSPAANIRPLSEESSSRPTESVRSTERISIANII</sequence>
<feature type="coiled-coil region" evidence="3">
    <location>
        <begin position="162"/>
        <end position="189"/>
    </location>
</feature>
<evidence type="ECO:0000313" key="6">
    <source>
        <dbReference type="EMBL" id="KXJ96689.1"/>
    </source>
</evidence>
<dbReference type="SMART" id="SM00066">
    <property type="entry name" value="GAL4"/>
    <property type="match status" value="1"/>
</dbReference>
<dbReference type="CDD" id="cd00067">
    <property type="entry name" value="GAL4"/>
    <property type="match status" value="1"/>
</dbReference>
<keyword evidence="7" id="KW-1185">Reference proteome</keyword>
<dbReference type="Gene3D" id="4.10.240.10">
    <property type="entry name" value="Zn(2)-C6 fungal-type DNA-binding domain"/>
    <property type="match status" value="1"/>
</dbReference>
<gene>
    <name evidence="6" type="ORF">Micbo1qcDRAFT_2374</name>
</gene>
<evidence type="ECO:0000259" key="5">
    <source>
        <dbReference type="PROSITE" id="PS50048"/>
    </source>
</evidence>
<organism evidence="6 7">
    <name type="scientific">Microdochium bolleyi</name>
    <dbReference type="NCBI Taxonomy" id="196109"/>
    <lineage>
        <taxon>Eukaryota</taxon>
        <taxon>Fungi</taxon>
        <taxon>Dikarya</taxon>
        <taxon>Ascomycota</taxon>
        <taxon>Pezizomycotina</taxon>
        <taxon>Sordariomycetes</taxon>
        <taxon>Xylariomycetidae</taxon>
        <taxon>Xylariales</taxon>
        <taxon>Microdochiaceae</taxon>
        <taxon>Microdochium</taxon>
    </lineage>
</organism>
<dbReference type="InterPro" id="IPR036864">
    <property type="entry name" value="Zn2-C6_fun-type_DNA-bd_sf"/>
</dbReference>
<dbReference type="SMART" id="SM00906">
    <property type="entry name" value="Fungal_trans"/>
    <property type="match status" value="1"/>
</dbReference>
<dbReference type="GO" id="GO:0000981">
    <property type="term" value="F:DNA-binding transcription factor activity, RNA polymerase II-specific"/>
    <property type="evidence" value="ECO:0007669"/>
    <property type="project" value="InterPro"/>
</dbReference>
<name>A0A136JHQ2_9PEZI</name>
<proteinExistence type="predicted"/>
<dbReference type="SUPFAM" id="SSF57701">
    <property type="entry name" value="Zn2/Cys6 DNA-binding domain"/>
    <property type="match status" value="1"/>
</dbReference>
<feature type="domain" description="Zn(2)-C6 fungal-type" evidence="5">
    <location>
        <begin position="124"/>
        <end position="155"/>
    </location>
</feature>
<feature type="compositionally biased region" description="Low complexity" evidence="4">
    <location>
        <begin position="16"/>
        <end position="36"/>
    </location>
</feature>
<feature type="region of interest" description="Disordered" evidence="4">
    <location>
        <begin position="779"/>
        <end position="800"/>
    </location>
</feature>
<evidence type="ECO:0000256" key="2">
    <source>
        <dbReference type="ARBA" id="ARBA00023242"/>
    </source>
</evidence>
<dbReference type="InterPro" id="IPR007219">
    <property type="entry name" value="XnlR_reg_dom"/>
</dbReference>
<feature type="region of interest" description="Disordered" evidence="4">
    <location>
        <begin position="1"/>
        <end position="102"/>
    </location>
</feature>
<feature type="compositionally biased region" description="Polar residues" evidence="4">
    <location>
        <begin position="77"/>
        <end position="102"/>
    </location>
</feature>
<evidence type="ECO:0000256" key="3">
    <source>
        <dbReference type="SAM" id="Coils"/>
    </source>
</evidence>
<protein>
    <submittedName>
        <fullName evidence="6">Fungal-specific transcription factor domain-containing protein</fullName>
    </submittedName>
</protein>
<dbReference type="STRING" id="196109.A0A136JHQ2"/>
<dbReference type="InParanoid" id="A0A136JHQ2"/>
<dbReference type="GO" id="GO:0003677">
    <property type="term" value="F:DNA binding"/>
    <property type="evidence" value="ECO:0007669"/>
    <property type="project" value="InterPro"/>
</dbReference>
<feature type="compositionally biased region" description="Polar residues" evidence="4">
    <location>
        <begin position="37"/>
        <end position="59"/>
    </location>
</feature>
<keyword evidence="2" id="KW-0539">Nucleus</keyword>
<dbReference type="Pfam" id="PF00172">
    <property type="entry name" value="Zn_clus"/>
    <property type="match status" value="1"/>
</dbReference>
<evidence type="ECO:0000313" key="7">
    <source>
        <dbReference type="Proteomes" id="UP000070501"/>
    </source>
</evidence>
<accession>A0A136JHQ2</accession>
<dbReference type="OrthoDB" id="2110361at2759"/>